<dbReference type="InterPro" id="IPR052374">
    <property type="entry name" value="SERAC1"/>
</dbReference>
<protein>
    <recommendedName>
        <fullName evidence="9">DUF676 domain-containing protein</fullName>
    </recommendedName>
</protein>
<dbReference type="SUPFAM" id="SSF53474">
    <property type="entry name" value="alpha/beta-Hydrolases"/>
    <property type="match status" value="1"/>
</dbReference>
<keyword evidence="8" id="KW-1185">Reference proteome</keyword>
<dbReference type="GO" id="GO:0005783">
    <property type="term" value="C:endoplasmic reticulum"/>
    <property type="evidence" value="ECO:0007669"/>
    <property type="project" value="UniProtKB-SubCell"/>
</dbReference>
<evidence type="ECO:0000256" key="1">
    <source>
        <dbReference type="ARBA" id="ARBA00004173"/>
    </source>
</evidence>
<feature type="non-terminal residue" evidence="7">
    <location>
        <position position="1"/>
    </location>
</feature>
<dbReference type="GO" id="GO:0005739">
    <property type="term" value="C:mitochondrion"/>
    <property type="evidence" value="ECO:0007669"/>
    <property type="project" value="UniProtKB-SubCell"/>
</dbReference>
<dbReference type="RefSeq" id="XP_040786236.1">
    <property type="nucleotide sequence ID" value="XM_040929006.1"/>
</dbReference>
<evidence type="ECO:0000256" key="4">
    <source>
        <dbReference type="ARBA" id="ARBA00022824"/>
    </source>
</evidence>
<dbReference type="PANTHER" id="PTHR48182:SF2">
    <property type="entry name" value="PROTEIN SERAC1"/>
    <property type="match status" value="1"/>
</dbReference>
<dbReference type="EMBL" id="ML976617">
    <property type="protein sequence ID" value="KAF1843673.1"/>
    <property type="molecule type" value="Genomic_DNA"/>
</dbReference>
<evidence type="ECO:0008006" key="9">
    <source>
        <dbReference type="Google" id="ProtNLM"/>
    </source>
</evidence>
<dbReference type="AlphaFoldDB" id="A0A9P4GD22"/>
<dbReference type="Gene3D" id="3.40.50.1820">
    <property type="entry name" value="alpha/beta hydrolase"/>
    <property type="match status" value="1"/>
</dbReference>
<evidence type="ECO:0000313" key="7">
    <source>
        <dbReference type="EMBL" id="KAF1843673.1"/>
    </source>
</evidence>
<reference evidence="7" key="1">
    <citation type="submission" date="2020-01" db="EMBL/GenBank/DDBJ databases">
        <authorList>
            <consortium name="DOE Joint Genome Institute"/>
            <person name="Haridas S."/>
            <person name="Albert R."/>
            <person name="Binder M."/>
            <person name="Bloem J."/>
            <person name="Labutti K."/>
            <person name="Salamov A."/>
            <person name="Andreopoulos B."/>
            <person name="Baker S.E."/>
            <person name="Barry K."/>
            <person name="Bills G."/>
            <person name="Bluhm B.H."/>
            <person name="Cannon C."/>
            <person name="Castanera R."/>
            <person name="Culley D.E."/>
            <person name="Daum C."/>
            <person name="Ezra D."/>
            <person name="Gonzalez J.B."/>
            <person name="Henrissat B."/>
            <person name="Kuo A."/>
            <person name="Liang C."/>
            <person name="Lipzen A."/>
            <person name="Lutzoni F."/>
            <person name="Magnuson J."/>
            <person name="Mondo S."/>
            <person name="Nolan M."/>
            <person name="Ohm R."/>
            <person name="Pangilinan J."/>
            <person name="Park H.-J."/>
            <person name="Ramirez L."/>
            <person name="Alfaro M."/>
            <person name="Sun H."/>
            <person name="Tritt A."/>
            <person name="Yoshinaga Y."/>
            <person name="Zwiers L.-H."/>
            <person name="Turgeon B.G."/>
            <person name="Goodwin S.B."/>
            <person name="Spatafora J.W."/>
            <person name="Crous P.W."/>
            <person name="Grigoriev I.V."/>
        </authorList>
    </citation>
    <scope>NUCLEOTIDE SEQUENCE</scope>
    <source>
        <strain evidence="7">CBS 394.84</strain>
    </source>
</reference>
<comment type="caution">
    <text evidence="7">The sequence shown here is derived from an EMBL/GenBank/DDBJ whole genome shotgun (WGS) entry which is preliminary data.</text>
</comment>
<evidence type="ECO:0000256" key="2">
    <source>
        <dbReference type="ARBA" id="ARBA00004240"/>
    </source>
</evidence>
<comment type="subcellular location">
    <subcellularLocation>
        <location evidence="2">Endoplasmic reticulum</location>
    </subcellularLocation>
    <subcellularLocation>
        <location evidence="3">Membrane</location>
    </subcellularLocation>
    <subcellularLocation>
        <location evidence="1">Mitochondrion</location>
    </subcellularLocation>
</comment>
<dbReference type="Proteomes" id="UP000800039">
    <property type="component" value="Unassembled WGS sequence"/>
</dbReference>
<dbReference type="GeneID" id="63846258"/>
<dbReference type="InterPro" id="IPR029058">
    <property type="entry name" value="AB_hydrolase_fold"/>
</dbReference>
<keyword evidence="6" id="KW-0472">Membrane</keyword>
<evidence type="ECO:0000313" key="8">
    <source>
        <dbReference type="Proteomes" id="UP000800039"/>
    </source>
</evidence>
<evidence type="ECO:0000256" key="3">
    <source>
        <dbReference type="ARBA" id="ARBA00004370"/>
    </source>
</evidence>
<keyword evidence="5" id="KW-0496">Mitochondrion</keyword>
<dbReference type="GO" id="GO:0016020">
    <property type="term" value="C:membrane"/>
    <property type="evidence" value="ECO:0007669"/>
    <property type="project" value="UniProtKB-SubCell"/>
</dbReference>
<organism evidence="7 8">
    <name type="scientific">Cucurbitaria berberidis CBS 394.84</name>
    <dbReference type="NCBI Taxonomy" id="1168544"/>
    <lineage>
        <taxon>Eukaryota</taxon>
        <taxon>Fungi</taxon>
        <taxon>Dikarya</taxon>
        <taxon>Ascomycota</taxon>
        <taxon>Pezizomycotina</taxon>
        <taxon>Dothideomycetes</taxon>
        <taxon>Pleosporomycetidae</taxon>
        <taxon>Pleosporales</taxon>
        <taxon>Pleosporineae</taxon>
        <taxon>Cucurbitariaceae</taxon>
        <taxon>Cucurbitaria</taxon>
    </lineage>
</organism>
<keyword evidence="4" id="KW-0256">Endoplasmic reticulum</keyword>
<dbReference type="PANTHER" id="PTHR48182">
    <property type="entry name" value="PROTEIN SERAC1"/>
    <property type="match status" value="1"/>
</dbReference>
<name>A0A9P4GD22_9PLEO</name>
<accession>A0A9P4GD22</accession>
<proteinExistence type="predicted"/>
<evidence type="ECO:0000256" key="6">
    <source>
        <dbReference type="ARBA" id="ARBA00023136"/>
    </source>
</evidence>
<gene>
    <name evidence="7" type="ORF">K460DRAFT_287951</name>
</gene>
<evidence type="ECO:0000256" key="5">
    <source>
        <dbReference type="ARBA" id="ARBA00023128"/>
    </source>
</evidence>
<dbReference type="OrthoDB" id="1658288at2759"/>
<sequence length="200" mass="22699">IVAIHGIYEDGIQTWTDAKSSNLWLRDFLSEGLHEVRMLIYSYKAKALTAPGVGSTDIILAHATSLVAELCADRQLDNAFHRPIIFICHRFGGLLAKRALAYSNSRRHKAVDDLRSIYTCTYGIIFMGAPHTRVNKEALLLQPHQNSGPNHFMISLLKGPEFLNEINEQFAPLMKQFSIYNFWEEILRRRLGIMLKNAAS</sequence>